<name>A0ABU6EZZ4_9ACTN</name>
<feature type="transmembrane region" description="Helical" evidence="2">
    <location>
        <begin position="58"/>
        <end position="78"/>
    </location>
</feature>
<dbReference type="EMBL" id="JAOZYC010000019">
    <property type="protein sequence ID" value="MEB8336780.1"/>
    <property type="molecule type" value="Genomic_DNA"/>
</dbReference>
<keyword evidence="2" id="KW-0472">Membrane</keyword>
<evidence type="ECO:0000256" key="2">
    <source>
        <dbReference type="SAM" id="Phobius"/>
    </source>
</evidence>
<evidence type="ECO:0000313" key="3">
    <source>
        <dbReference type="EMBL" id="MEB8336780.1"/>
    </source>
</evidence>
<keyword evidence="2" id="KW-1133">Transmembrane helix</keyword>
<dbReference type="Proteomes" id="UP001354931">
    <property type="component" value="Unassembled WGS sequence"/>
</dbReference>
<dbReference type="RefSeq" id="WP_326014420.1">
    <property type="nucleotide sequence ID" value="NZ_JAOZYC010000019.1"/>
</dbReference>
<evidence type="ECO:0000256" key="1">
    <source>
        <dbReference type="SAM" id="MobiDB-lite"/>
    </source>
</evidence>
<protein>
    <submittedName>
        <fullName evidence="3">Uncharacterized protein</fullName>
    </submittedName>
</protein>
<comment type="caution">
    <text evidence="3">The sequence shown here is derived from an EMBL/GenBank/DDBJ whole genome shotgun (WGS) entry which is preliminary data.</text>
</comment>
<keyword evidence="2" id="KW-0812">Transmembrane</keyword>
<reference evidence="3 4" key="1">
    <citation type="submission" date="2022-10" db="EMBL/GenBank/DDBJ databases">
        <authorList>
            <person name="Xie J."/>
            <person name="Shen N."/>
        </authorList>
    </citation>
    <scope>NUCLEOTIDE SEQUENCE [LARGE SCALE GENOMIC DNA]</scope>
    <source>
        <strain evidence="3 4">YIM65594</strain>
    </source>
</reference>
<accession>A0ABU6EZZ4</accession>
<feature type="compositionally biased region" description="Low complexity" evidence="1">
    <location>
        <begin position="1"/>
        <end position="29"/>
    </location>
</feature>
<evidence type="ECO:0000313" key="4">
    <source>
        <dbReference type="Proteomes" id="UP001354931"/>
    </source>
</evidence>
<organism evidence="3 4">
    <name type="scientific">Streptomyces endophyticus</name>
    <dbReference type="NCBI Taxonomy" id="714166"/>
    <lineage>
        <taxon>Bacteria</taxon>
        <taxon>Bacillati</taxon>
        <taxon>Actinomycetota</taxon>
        <taxon>Actinomycetes</taxon>
        <taxon>Kitasatosporales</taxon>
        <taxon>Streptomycetaceae</taxon>
        <taxon>Streptomyces</taxon>
    </lineage>
</organism>
<sequence>MSSNHPGPYAGQPQQPGPYGAQPGPYGQHPAPPYGQPQYGGYGFPPPPPRRGGLGKTLVFVACGAALMTLVGFGLFWIRDAQGPDDDGPHKLTAPSTMSFATYYRAGDESDPQLATEDPKKLAWYEMEKPTEMAASYSDELVDNVDTSDPDAAQDTLQRAQNSKRFSVTGAYGEFRKPGLALTYYFGLVEDKLTEATDKAPGHVVSSMGVPEETEADSLDGATMKCADFRVDNWDDDDPATETSVCGWADYSTVGVVTPYDGTLGMLEQDSAELTGHIRSEMRVEN</sequence>
<keyword evidence="4" id="KW-1185">Reference proteome</keyword>
<proteinExistence type="predicted"/>
<feature type="region of interest" description="Disordered" evidence="1">
    <location>
        <begin position="1"/>
        <end position="48"/>
    </location>
</feature>
<gene>
    <name evidence="3" type="ORF">OKJ99_04530</name>
</gene>